<dbReference type="PIRSF" id="PIRSF000157">
    <property type="entry name" value="Oxoglu_dh_E1"/>
    <property type="match status" value="1"/>
</dbReference>
<dbReference type="InterPro" id="IPR005475">
    <property type="entry name" value="Transketolase-like_Pyr-bd"/>
</dbReference>
<organism evidence="7 8">
    <name type="scientific">Trypanosoma rangeli SC58</name>
    <dbReference type="NCBI Taxonomy" id="429131"/>
    <lineage>
        <taxon>Eukaryota</taxon>
        <taxon>Discoba</taxon>
        <taxon>Euglenozoa</taxon>
        <taxon>Kinetoplastea</taxon>
        <taxon>Metakinetoplastina</taxon>
        <taxon>Trypanosomatida</taxon>
        <taxon>Trypanosomatidae</taxon>
        <taxon>Trypanosoma</taxon>
        <taxon>Herpetosoma</taxon>
    </lineage>
</organism>
<protein>
    <recommendedName>
        <fullName evidence="3">oxoglutarate dehydrogenase (succinyl-transferring)</fullName>
        <ecNumber evidence="3">1.2.4.2</ecNumber>
    </recommendedName>
</protein>
<evidence type="ECO:0000313" key="8">
    <source>
        <dbReference type="Proteomes" id="UP000031737"/>
    </source>
</evidence>
<dbReference type="NCBIfam" id="TIGR00239">
    <property type="entry name" value="2oxo_dh_E1"/>
    <property type="match status" value="1"/>
</dbReference>
<dbReference type="Gene3D" id="3.40.50.970">
    <property type="match status" value="1"/>
</dbReference>
<dbReference type="GO" id="GO:0006099">
    <property type="term" value="P:tricarboxylic acid cycle"/>
    <property type="evidence" value="ECO:0007669"/>
    <property type="project" value="TreeGrafter"/>
</dbReference>
<dbReference type="GO" id="GO:0005739">
    <property type="term" value="C:mitochondrion"/>
    <property type="evidence" value="ECO:0007669"/>
    <property type="project" value="TreeGrafter"/>
</dbReference>
<evidence type="ECO:0000256" key="2">
    <source>
        <dbReference type="ARBA" id="ARBA00006936"/>
    </source>
</evidence>
<evidence type="ECO:0000259" key="6">
    <source>
        <dbReference type="SMART" id="SM00861"/>
    </source>
</evidence>
<keyword evidence="8" id="KW-1185">Reference proteome</keyword>
<dbReference type="GO" id="GO:0045252">
    <property type="term" value="C:oxoglutarate dehydrogenase complex"/>
    <property type="evidence" value="ECO:0007669"/>
    <property type="project" value="TreeGrafter"/>
</dbReference>
<dbReference type="InterPro" id="IPR029061">
    <property type="entry name" value="THDP-binding"/>
</dbReference>
<name>A0A061J2H8_TRYRA</name>
<dbReference type="PANTHER" id="PTHR23152">
    <property type="entry name" value="2-OXOGLUTARATE DEHYDROGENASE"/>
    <property type="match status" value="1"/>
</dbReference>
<dbReference type="SUPFAM" id="SSF52518">
    <property type="entry name" value="Thiamin diphosphate-binding fold (THDP-binding)"/>
    <property type="match status" value="2"/>
</dbReference>
<dbReference type="Pfam" id="PF16078">
    <property type="entry name" value="2-oxogl_dehyd_N"/>
    <property type="match status" value="1"/>
</dbReference>
<proteinExistence type="inferred from homology"/>
<comment type="caution">
    <text evidence="7">The sequence shown here is derived from an EMBL/GenBank/DDBJ whole genome shotgun (WGS) entry which is preliminary data.</text>
</comment>
<evidence type="ECO:0000256" key="1">
    <source>
        <dbReference type="ARBA" id="ARBA00001964"/>
    </source>
</evidence>
<accession>A0A061J2H8</accession>
<gene>
    <name evidence="7" type="ORF">TRSC58_03946</name>
</gene>
<sequence length="1005" mass="112862">MMRRLFPVVAASQKFGVIHHVPGMAVLRHQRNQSDVPARRLLHENDNFFSGASAMYLETLYRSWKEDKSSVDPSWDAVFGAGEMQSYDTPILSSAIRVLPTTSEDAATVQQSLKDCGWLTWMIQAFESRGHLVASTDPLGSDDDKSPNSTPLRNVKEMLRLDLAFFGFTPNDYNRVVRVGFQDEVGGVLNTNSRPMTIKELHEYLTNRFCGKVGYELSHIVDKDVSRFLREVVESDGAYNPLHRALTKEEKMWTWDIVASSVHFEDFFKRKYSTQKRFGADGAESVVLGLRALMEASSINGVERVHMAMAHRGRLNVLYHVIGKPFPVILKEFTGITGPELDPYKIQSDVKYHLGARSTMKMRNGKSMVTDLLPNPSHLEAVNPVLQGYTRAVQESLGESGPSAVLPVEIHGDAAFSGQGIVFETMCISEVAGYSTYGTVHVVVNNQIGFTTDPICSRSSAHCTDLGRVFQCPILHVNGDSPEDVVRVFQFAADFRAKFKKSIVIDLVCYRRFGHNENDDPTITQPLMYNRINAVGDLFKRYSEKLVAEGIITSKQQTAKSIAEKERYGKYQAEASQVHYSSVLKSNIPEKWKDMKYSDQLGNVKLEPTAVSREQLMPVMDALKVVPDGFVVHPKLKSVLDRRNETIEKGEGIDWGAAEALAFGSLVLEGTQVRLLGEDVERGTFSQRHAVLHDQNVVNTYVPLAHISKDQAPFVVINSPLSEYGVLGYASGFSLYDPNSLVVWEAQYGDFANGATIIFDQFVSAGESKWNQQQAIVVSLPHGYDGRGAEHSSGRIERFLQAVSEDVATPAYSPGERAHRVNIEVAYPSTPAQYFHLLRRHVRRNFRKPLILFFSKQFLRTPNESTMNEITSGKFHPVIEDVSVPPEKARRVVLCTGQLYHILKAYRNIKRSTDVAIVRIEELSPFPVAEVQKLLEDYSEAELMWAQEEPRNQGAYYHVEARIEFYTGGQRELKYAGREISASPSTGYKSMHDAEERHICEVVFS</sequence>
<dbReference type="Proteomes" id="UP000031737">
    <property type="component" value="Unassembled WGS sequence"/>
</dbReference>
<dbReference type="Gene3D" id="3.40.50.11610">
    <property type="entry name" value="Multifunctional 2-oxoglutarate metabolism enzyme, C-terminal domain"/>
    <property type="match status" value="1"/>
</dbReference>
<dbReference type="Pfam" id="PF16870">
    <property type="entry name" value="OxoGdeHyase_C"/>
    <property type="match status" value="1"/>
</dbReference>
<dbReference type="NCBIfam" id="NF006914">
    <property type="entry name" value="PRK09404.1"/>
    <property type="match status" value="1"/>
</dbReference>
<dbReference type="EMBL" id="AUPL01003946">
    <property type="protein sequence ID" value="ESL08351.1"/>
    <property type="molecule type" value="Genomic_DNA"/>
</dbReference>
<dbReference type="CDD" id="cd02016">
    <property type="entry name" value="TPP_E1_OGDC_like"/>
    <property type="match status" value="1"/>
</dbReference>
<dbReference type="InterPro" id="IPR001017">
    <property type="entry name" value="DH_E1"/>
</dbReference>
<dbReference type="NCBIfam" id="NF008907">
    <property type="entry name" value="PRK12270.1"/>
    <property type="match status" value="1"/>
</dbReference>
<dbReference type="InterPro" id="IPR042179">
    <property type="entry name" value="KGD_C_sf"/>
</dbReference>
<dbReference type="OrthoDB" id="413077at2759"/>
<dbReference type="Pfam" id="PF02779">
    <property type="entry name" value="Transket_pyr"/>
    <property type="match status" value="1"/>
</dbReference>
<comment type="similarity">
    <text evidence="2">Belongs to the alpha-ketoglutarate dehydrogenase family.</text>
</comment>
<evidence type="ECO:0000256" key="3">
    <source>
        <dbReference type="ARBA" id="ARBA00012280"/>
    </source>
</evidence>
<dbReference type="PANTHER" id="PTHR23152:SF12">
    <property type="entry name" value="OXOGLUTARATE DEHYDROGENASE (SUCCINYL-TRANSFERRING)"/>
    <property type="match status" value="1"/>
</dbReference>
<dbReference type="Gene3D" id="1.10.287.1150">
    <property type="entry name" value="TPP helical domain"/>
    <property type="match status" value="1"/>
</dbReference>
<evidence type="ECO:0000256" key="5">
    <source>
        <dbReference type="ARBA" id="ARBA00023052"/>
    </source>
</evidence>
<reference evidence="7 8" key="1">
    <citation type="submission" date="2013-07" db="EMBL/GenBank/DDBJ databases">
        <authorList>
            <person name="Stoco P.H."/>
            <person name="Wagner G."/>
            <person name="Gerber A."/>
            <person name="Zaha A."/>
            <person name="Thompson C."/>
            <person name="Bartholomeu D.C."/>
            <person name="Luckemeyer D.D."/>
            <person name="Bahia D."/>
            <person name="Loreto E."/>
            <person name="Prestes E.B."/>
            <person name="Lima F.M."/>
            <person name="Rodrigues-Luiz G."/>
            <person name="Vallejo G.A."/>
            <person name="Filho J.F."/>
            <person name="Monteiro K.M."/>
            <person name="Tyler K.M."/>
            <person name="de Almeida L.G."/>
            <person name="Ortiz M.F."/>
            <person name="Siervo M.A."/>
            <person name="de Moraes M.H."/>
            <person name="Cunha O.L."/>
            <person name="Mendonca-Neto R."/>
            <person name="Silva R."/>
            <person name="Teixeira S.M."/>
            <person name="Murta S.M."/>
            <person name="Sincero T.C."/>
            <person name="Mendes T.A."/>
            <person name="Urmenyi T.P."/>
            <person name="Silva V.G."/>
            <person name="da Rocha W.D."/>
            <person name="Andersson B."/>
            <person name="Romanha A.J."/>
            <person name="Steindel M."/>
            <person name="de Vasconcelos A.T."/>
            <person name="Grisard E.C."/>
        </authorList>
    </citation>
    <scope>NUCLEOTIDE SEQUENCE [LARGE SCALE GENOMIC DNA]</scope>
    <source>
        <strain evidence="7 8">SC58</strain>
    </source>
</reference>
<dbReference type="GO" id="GO:0030976">
    <property type="term" value="F:thiamine pyrophosphate binding"/>
    <property type="evidence" value="ECO:0007669"/>
    <property type="project" value="InterPro"/>
</dbReference>
<evidence type="ECO:0000313" key="7">
    <source>
        <dbReference type="EMBL" id="ESL08351.1"/>
    </source>
</evidence>
<dbReference type="VEuPathDB" id="TriTrypDB:TRSC58_03946"/>
<dbReference type="InterPro" id="IPR031717">
    <property type="entry name" value="ODO-1/KGD_C"/>
</dbReference>
<dbReference type="AlphaFoldDB" id="A0A061J2H8"/>
<dbReference type="InterPro" id="IPR011603">
    <property type="entry name" value="2oxoglutarate_DH_E1"/>
</dbReference>
<evidence type="ECO:0000256" key="4">
    <source>
        <dbReference type="ARBA" id="ARBA00023002"/>
    </source>
</evidence>
<comment type="cofactor">
    <cofactor evidence="1">
        <name>thiamine diphosphate</name>
        <dbReference type="ChEBI" id="CHEBI:58937"/>
    </cofactor>
</comment>
<dbReference type="EC" id="1.2.4.2" evidence="3"/>
<dbReference type="Pfam" id="PF00676">
    <property type="entry name" value="E1_dh"/>
    <property type="match status" value="1"/>
</dbReference>
<feature type="domain" description="Transketolase-like pyrimidine-binding" evidence="6">
    <location>
        <begin position="653"/>
        <end position="861"/>
    </location>
</feature>
<keyword evidence="4" id="KW-0560">Oxidoreductase</keyword>
<dbReference type="GO" id="GO:0004591">
    <property type="term" value="F:oxoglutarate dehydrogenase (succinyl-transferring) activity"/>
    <property type="evidence" value="ECO:0007669"/>
    <property type="project" value="UniProtKB-EC"/>
</dbReference>
<dbReference type="InterPro" id="IPR032106">
    <property type="entry name" value="2-oxogl_dehyd_N"/>
</dbReference>
<dbReference type="SMART" id="SM00861">
    <property type="entry name" value="Transket_pyr"/>
    <property type="match status" value="1"/>
</dbReference>
<dbReference type="Gene3D" id="3.40.50.12470">
    <property type="match status" value="1"/>
</dbReference>
<keyword evidence="5" id="KW-0786">Thiamine pyrophosphate</keyword>